<dbReference type="Gene3D" id="3.90.1150.10">
    <property type="entry name" value="Aspartate Aminotransferase, domain 1"/>
    <property type="match status" value="1"/>
</dbReference>
<comment type="caution">
    <text evidence="2">The sequence shown here is derived from an EMBL/GenBank/DDBJ whole genome shotgun (WGS) entry which is preliminary data.</text>
</comment>
<evidence type="ECO:0000256" key="1">
    <source>
        <dbReference type="SAM" id="MobiDB-lite"/>
    </source>
</evidence>
<evidence type="ECO:0000313" key="2">
    <source>
        <dbReference type="EMBL" id="GMA29446.1"/>
    </source>
</evidence>
<feature type="compositionally biased region" description="Low complexity" evidence="1">
    <location>
        <begin position="124"/>
        <end position="140"/>
    </location>
</feature>
<dbReference type="InterPro" id="IPR015422">
    <property type="entry name" value="PyrdxlP-dep_Trfase_small"/>
</dbReference>
<dbReference type="EMBL" id="BSUL01000001">
    <property type="protein sequence ID" value="GMA29446.1"/>
    <property type="molecule type" value="Genomic_DNA"/>
</dbReference>
<dbReference type="AlphaFoldDB" id="A0AA37XC42"/>
<organism evidence="2 3">
    <name type="scientific">Arenivirga flava</name>
    <dbReference type="NCBI Taxonomy" id="1930060"/>
    <lineage>
        <taxon>Bacteria</taxon>
        <taxon>Bacillati</taxon>
        <taxon>Actinomycetota</taxon>
        <taxon>Actinomycetes</taxon>
        <taxon>Micrococcales</taxon>
        <taxon>Microbacteriaceae</taxon>
        <taxon>Arenivirga</taxon>
    </lineage>
</organism>
<accession>A0AA37XC42</accession>
<keyword evidence="3" id="KW-1185">Reference proteome</keyword>
<sequence length="148" mass="15351">MTTIEEYAGGFDDDPGYLDFAGFGPLAVAAVAEQAAWDELLRRGRHGSLDALHRQDVRMRAAASALTGFRPDQISFQQSTTSGLMHAMFGFTGGVALGAGSSRACGSRSPGPPSTWAASCRCGSPSSTARSRPARSASSSPPRPGRSS</sequence>
<gene>
    <name evidence="2" type="ORF">GCM10025874_26990</name>
</gene>
<reference evidence="2 3" key="1">
    <citation type="journal article" date="2014" name="Int. J. Syst. Evol. Microbiol.">
        <title>Complete genome sequence of Corynebacterium casei LMG S-19264T (=DSM 44701T), isolated from a smear-ripened cheese.</title>
        <authorList>
            <consortium name="US DOE Joint Genome Institute (JGI-PGF)"/>
            <person name="Walter F."/>
            <person name="Albersmeier A."/>
            <person name="Kalinowski J."/>
            <person name="Ruckert C."/>
        </authorList>
    </citation>
    <scope>NUCLEOTIDE SEQUENCE [LARGE SCALE GENOMIC DNA]</scope>
    <source>
        <strain evidence="2 3">NBRC 112289</strain>
    </source>
</reference>
<dbReference type="Gene3D" id="3.40.640.10">
    <property type="entry name" value="Type I PLP-dependent aspartate aminotransferase-like (Major domain)"/>
    <property type="match status" value="1"/>
</dbReference>
<proteinExistence type="predicted"/>
<name>A0AA37XC42_9MICO</name>
<dbReference type="InterPro" id="IPR015421">
    <property type="entry name" value="PyrdxlP-dep_Trfase_major"/>
</dbReference>
<evidence type="ECO:0000313" key="3">
    <source>
        <dbReference type="Proteomes" id="UP001157160"/>
    </source>
</evidence>
<feature type="region of interest" description="Disordered" evidence="1">
    <location>
        <begin position="101"/>
        <end position="148"/>
    </location>
</feature>
<dbReference type="Proteomes" id="UP001157160">
    <property type="component" value="Unassembled WGS sequence"/>
</dbReference>
<protein>
    <submittedName>
        <fullName evidence="2">Uncharacterized protein</fullName>
    </submittedName>
</protein>
<dbReference type="RefSeq" id="WP_284233575.1">
    <property type="nucleotide sequence ID" value="NZ_BSUL01000001.1"/>
</dbReference>